<evidence type="ECO:0008006" key="3">
    <source>
        <dbReference type="Google" id="ProtNLM"/>
    </source>
</evidence>
<accession>A0ABU5Y642</accession>
<proteinExistence type="predicted"/>
<organism evidence="1 2">
    <name type="scientific">Capnocytophaga gingivalis</name>
    <dbReference type="NCBI Taxonomy" id="1017"/>
    <lineage>
        <taxon>Bacteria</taxon>
        <taxon>Pseudomonadati</taxon>
        <taxon>Bacteroidota</taxon>
        <taxon>Flavobacteriia</taxon>
        <taxon>Flavobacteriales</taxon>
        <taxon>Flavobacteriaceae</taxon>
        <taxon>Capnocytophaga</taxon>
    </lineage>
</organism>
<name>A0ABU5Y642_9FLAO</name>
<comment type="caution">
    <text evidence="1">The sequence shown here is derived from an EMBL/GenBank/DDBJ whole genome shotgun (WGS) entry which is preliminary data.</text>
</comment>
<evidence type="ECO:0000313" key="2">
    <source>
        <dbReference type="Proteomes" id="UP001324270"/>
    </source>
</evidence>
<dbReference type="RefSeq" id="WP_323978653.1">
    <property type="nucleotide sequence ID" value="NZ_JAYKBV010000001.1"/>
</dbReference>
<reference evidence="1 2" key="1">
    <citation type="submission" date="2023-12" db="EMBL/GenBank/DDBJ databases">
        <title>Genomic sequences of Capnocytophaga and Parvimonas strains.</title>
        <authorList>
            <person name="Watt R.M."/>
            <person name="Wang M."/>
            <person name="Yang T."/>
            <person name="Tong W.M."/>
        </authorList>
    </citation>
    <scope>NUCLEOTIDE SEQUENCE [LARGE SCALE GENOMIC DNA]</scope>
    <source>
        <strain evidence="1 2">CCUG 13156</strain>
    </source>
</reference>
<keyword evidence="2" id="KW-1185">Reference proteome</keyword>
<dbReference type="Proteomes" id="UP001324270">
    <property type="component" value="Unassembled WGS sequence"/>
</dbReference>
<gene>
    <name evidence="1" type="ORF">VJJ49_01030</name>
</gene>
<dbReference type="EMBL" id="JAYKBV010000001">
    <property type="protein sequence ID" value="MEB3039280.1"/>
    <property type="molecule type" value="Genomic_DNA"/>
</dbReference>
<evidence type="ECO:0000313" key="1">
    <source>
        <dbReference type="EMBL" id="MEB3039280.1"/>
    </source>
</evidence>
<protein>
    <recommendedName>
        <fullName evidence="3">Beta-lactamase-inhibitor-like PepSY-like domain-containing protein</fullName>
    </recommendedName>
</protein>
<sequence>MKKLLLLITFLSSFFVRGQMTKDDLIGKTFVADVTQYTPEINGEPLYKHSDEQHPQVNLYLIFEKKQVIVKEEDRVTKQVFRKDTRSWTLKGNHLRIPQTKKNRYYEVDQFEFYFQEGKLMGARVTWDKNLEEIAFELSKP</sequence>